<name>B9BI43_9BURK</name>
<dbReference type="EMBL" id="ACFC01000001">
    <property type="protein sequence ID" value="EEE09376.1"/>
    <property type="molecule type" value="Genomic_DNA"/>
</dbReference>
<organism evidence="1 2">
    <name type="scientific">Burkholderia multivorans CGD2</name>
    <dbReference type="NCBI Taxonomy" id="513052"/>
    <lineage>
        <taxon>Bacteria</taxon>
        <taxon>Pseudomonadati</taxon>
        <taxon>Pseudomonadota</taxon>
        <taxon>Betaproteobacteria</taxon>
        <taxon>Burkholderiales</taxon>
        <taxon>Burkholderiaceae</taxon>
        <taxon>Burkholderia</taxon>
        <taxon>Burkholderia cepacia complex</taxon>
    </lineage>
</organism>
<accession>B9BI43</accession>
<proteinExistence type="predicted"/>
<dbReference type="AlphaFoldDB" id="B9BI43"/>
<dbReference type="Proteomes" id="UP000004535">
    <property type="component" value="Unassembled WGS sequence"/>
</dbReference>
<comment type="caution">
    <text evidence="1">The sequence shown here is derived from an EMBL/GenBank/DDBJ whole genome shotgun (WGS) entry which is preliminary data.</text>
</comment>
<evidence type="ECO:0000313" key="2">
    <source>
        <dbReference type="Proteomes" id="UP000004535"/>
    </source>
</evidence>
<sequence>MRVTGIPLVSGSCSGRAHACAAACLRILVPNPERSCRTTTLPRFRRTSRPPPCRAAAF</sequence>
<gene>
    <name evidence="1" type="ORF">BURMUCGD2_4749</name>
</gene>
<reference evidence="1 2" key="1">
    <citation type="journal article" date="2012" name="J. Bacteriol.">
        <title>Draft Genome Sequence Determination for Cystic Fibrosis and Chronic Granulomatous Disease Burkholderia multivorans Isolates.</title>
        <authorList>
            <person name="Varga J.J."/>
            <person name="Losada L."/>
            <person name="Zelazny A.M."/>
            <person name="Brinkac L."/>
            <person name="Harkins D."/>
            <person name="Radune D."/>
            <person name="Hostetler J."/>
            <person name="Sampaio E.P."/>
            <person name="Ronning C.M."/>
            <person name="Nierman W.C."/>
            <person name="Greenberg D.E."/>
            <person name="Holland S.M."/>
            <person name="Goldberg J.B."/>
        </authorList>
    </citation>
    <scope>NUCLEOTIDE SEQUENCE [LARGE SCALE GENOMIC DNA]</scope>
    <source>
        <strain evidence="1 2">CGD2</strain>
    </source>
</reference>
<protein>
    <submittedName>
        <fullName evidence="1">Uncharacterized protein</fullName>
    </submittedName>
</protein>
<evidence type="ECO:0000313" key="1">
    <source>
        <dbReference type="EMBL" id="EEE09376.1"/>
    </source>
</evidence>